<feature type="domain" description="Glycosyl hydrolase family 13 catalytic" evidence="4">
    <location>
        <begin position="12"/>
        <end position="398"/>
    </location>
</feature>
<evidence type="ECO:0000313" key="6">
    <source>
        <dbReference type="Proteomes" id="UP000619033"/>
    </source>
</evidence>
<sequence>MGDWWRGAVVYQVYPRSFQDDNGDGVGDLKGITRRLPHIAQLGCDAVWLSPFFTSPMRDMGYDVSDYRNVDPVFGTLADFDDLIATAHDLGLKVIIDQVLNHSSDQHPAFAESRKDRVNPKADWYVWADPNPDGTPPNNWLSVFGGSAWTWDARRHQYYFHNFLASQPDLNFHNPAVLDWHEETLRFWLDRGVDGFRFDTVNYFFHDLRLRSDAADWRNKDKPDANPYEMQYHLFSKNQPENIGWLERVRRVLDEYPGTTSVGEVGESHHAIQMMGQYTAPGRLHQCYSFEMFGTDYSPDFFRKRIEAFFEGAPDGWPMWALSNHDVMRQVSRWAKFGISPEALARQAGCLLLSFQGSICLWQGEELGQTDTELAFEELTDPQGIAFWPEPVGRDGTRTPMVWDGSTTGGFTTGTPWLPVKAPQLARHVAGQARVDGSVLETYRAMLGFRRATPALHGAAGTRFLTLPDPVLGFVRDEGVGAVLCLFNLSPKPVTLKQMGIEEQVGPRQEAAFDRASVTLGPNGYGFFRVLNGFALG</sequence>
<dbReference type="CDD" id="cd11330">
    <property type="entry name" value="AmyAc_OligoGlu"/>
    <property type="match status" value="1"/>
</dbReference>
<keyword evidence="6" id="KW-1185">Reference proteome</keyword>
<dbReference type="Pfam" id="PF00128">
    <property type="entry name" value="Alpha-amylase"/>
    <property type="match status" value="1"/>
</dbReference>
<dbReference type="SMART" id="SM00642">
    <property type="entry name" value="Aamy"/>
    <property type="match status" value="1"/>
</dbReference>
<evidence type="ECO:0000259" key="4">
    <source>
        <dbReference type="SMART" id="SM00642"/>
    </source>
</evidence>
<evidence type="ECO:0000256" key="1">
    <source>
        <dbReference type="ARBA" id="ARBA00008061"/>
    </source>
</evidence>
<dbReference type="PANTHER" id="PTHR10357">
    <property type="entry name" value="ALPHA-AMYLASE FAMILY MEMBER"/>
    <property type="match status" value="1"/>
</dbReference>
<dbReference type="InterPro" id="IPR017853">
    <property type="entry name" value="GH"/>
</dbReference>
<dbReference type="Proteomes" id="UP000619033">
    <property type="component" value="Unassembled WGS sequence"/>
</dbReference>
<protein>
    <submittedName>
        <fullName evidence="5">Alpha-glucosidase</fullName>
    </submittedName>
</protein>
<comment type="similarity">
    <text evidence="1">Belongs to the glycosyl hydrolase 13 family.</text>
</comment>
<dbReference type="RefSeq" id="WP_202662138.1">
    <property type="nucleotide sequence ID" value="NZ_JAESVP010000009.1"/>
</dbReference>
<dbReference type="PANTHER" id="PTHR10357:SF179">
    <property type="entry name" value="NEUTRAL AND BASIC AMINO ACID TRANSPORT PROTEIN RBAT"/>
    <property type="match status" value="1"/>
</dbReference>
<dbReference type="Gene3D" id="3.90.400.10">
    <property type="entry name" value="Oligo-1,6-glucosidase, Domain 2"/>
    <property type="match status" value="1"/>
</dbReference>
<dbReference type="InterPro" id="IPR006047">
    <property type="entry name" value="GH13_cat_dom"/>
</dbReference>
<evidence type="ECO:0000256" key="3">
    <source>
        <dbReference type="ARBA" id="ARBA00023295"/>
    </source>
</evidence>
<gene>
    <name evidence="5" type="ORF">JI744_15930</name>
</gene>
<dbReference type="SUPFAM" id="SSF51445">
    <property type="entry name" value="(Trans)glycosidases"/>
    <property type="match status" value="1"/>
</dbReference>
<keyword evidence="2" id="KW-0378">Hydrolase</keyword>
<keyword evidence="3" id="KW-0326">Glycosidase</keyword>
<dbReference type="InterPro" id="IPR013780">
    <property type="entry name" value="Glyco_hydro_b"/>
</dbReference>
<evidence type="ECO:0000313" key="5">
    <source>
        <dbReference type="EMBL" id="MBL4929595.1"/>
    </source>
</evidence>
<dbReference type="GO" id="GO:0009313">
    <property type="term" value="P:oligosaccharide catabolic process"/>
    <property type="evidence" value="ECO:0007669"/>
    <property type="project" value="TreeGrafter"/>
</dbReference>
<name>A0A8J7MQW9_9RHOB</name>
<dbReference type="FunFam" id="3.90.400.10:FF:000002">
    <property type="entry name" value="Sucrose isomerase"/>
    <property type="match status" value="1"/>
</dbReference>
<dbReference type="Gene3D" id="2.60.40.1180">
    <property type="entry name" value="Golgi alpha-mannosidase II"/>
    <property type="match status" value="1"/>
</dbReference>
<organism evidence="5 6">
    <name type="scientific">Fuscibacter oryzae</name>
    <dbReference type="NCBI Taxonomy" id="2803939"/>
    <lineage>
        <taxon>Bacteria</taxon>
        <taxon>Pseudomonadati</taxon>
        <taxon>Pseudomonadota</taxon>
        <taxon>Alphaproteobacteria</taxon>
        <taxon>Rhodobacterales</taxon>
        <taxon>Paracoccaceae</taxon>
        <taxon>Fuscibacter</taxon>
    </lineage>
</organism>
<dbReference type="Gene3D" id="3.20.20.80">
    <property type="entry name" value="Glycosidases"/>
    <property type="match status" value="1"/>
</dbReference>
<comment type="caution">
    <text evidence="5">The sequence shown here is derived from an EMBL/GenBank/DDBJ whole genome shotgun (WGS) entry which is preliminary data.</text>
</comment>
<evidence type="ECO:0000256" key="2">
    <source>
        <dbReference type="ARBA" id="ARBA00022801"/>
    </source>
</evidence>
<reference evidence="5" key="1">
    <citation type="submission" date="2021-01" db="EMBL/GenBank/DDBJ databases">
        <title>Genome seq and assembly of Tabrizicola sp. KVB23.</title>
        <authorList>
            <person name="Chhetri G."/>
        </authorList>
    </citation>
    <scope>NUCLEOTIDE SEQUENCE</scope>
    <source>
        <strain evidence="5">KVB23</strain>
    </source>
</reference>
<dbReference type="GO" id="GO:0004556">
    <property type="term" value="F:alpha-amylase activity"/>
    <property type="evidence" value="ECO:0007669"/>
    <property type="project" value="TreeGrafter"/>
</dbReference>
<proteinExistence type="inferred from homology"/>
<dbReference type="InterPro" id="IPR045857">
    <property type="entry name" value="O16G_dom_2"/>
</dbReference>
<dbReference type="AlphaFoldDB" id="A0A8J7MQW9"/>
<accession>A0A8J7MQW9</accession>
<dbReference type="EMBL" id="JAESVP010000009">
    <property type="protein sequence ID" value="MBL4929595.1"/>
    <property type="molecule type" value="Genomic_DNA"/>
</dbReference>